<dbReference type="EMBL" id="GBRH01234820">
    <property type="protein sequence ID" value="JAD63075.1"/>
    <property type="molecule type" value="Transcribed_RNA"/>
</dbReference>
<reference evidence="1" key="1">
    <citation type="submission" date="2014-09" db="EMBL/GenBank/DDBJ databases">
        <authorList>
            <person name="Magalhaes I.L.F."/>
            <person name="Oliveira U."/>
            <person name="Santos F.R."/>
            <person name="Vidigal T.H.D.A."/>
            <person name="Brescovit A.D."/>
            <person name="Santos A.J."/>
        </authorList>
    </citation>
    <scope>NUCLEOTIDE SEQUENCE</scope>
    <source>
        <tissue evidence="1">Shoot tissue taken approximately 20 cm above the soil surface</tissue>
    </source>
</reference>
<sequence length="41" mass="4675">MTGQNLHAFYSLILLRKSRRSFLFVNGICPDSAALAWLSNY</sequence>
<dbReference type="AlphaFoldDB" id="A0A0A9BPA7"/>
<accession>A0A0A9BPA7</accession>
<organism evidence="1">
    <name type="scientific">Arundo donax</name>
    <name type="common">Giant reed</name>
    <name type="synonym">Donax arundinaceus</name>
    <dbReference type="NCBI Taxonomy" id="35708"/>
    <lineage>
        <taxon>Eukaryota</taxon>
        <taxon>Viridiplantae</taxon>
        <taxon>Streptophyta</taxon>
        <taxon>Embryophyta</taxon>
        <taxon>Tracheophyta</taxon>
        <taxon>Spermatophyta</taxon>
        <taxon>Magnoliopsida</taxon>
        <taxon>Liliopsida</taxon>
        <taxon>Poales</taxon>
        <taxon>Poaceae</taxon>
        <taxon>PACMAD clade</taxon>
        <taxon>Arundinoideae</taxon>
        <taxon>Arundineae</taxon>
        <taxon>Arundo</taxon>
    </lineage>
</organism>
<name>A0A0A9BPA7_ARUDO</name>
<evidence type="ECO:0000313" key="1">
    <source>
        <dbReference type="EMBL" id="JAD63075.1"/>
    </source>
</evidence>
<proteinExistence type="predicted"/>
<protein>
    <submittedName>
        <fullName evidence="1">Uncharacterized protein</fullName>
    </submittedName>
</protein>
<reference evidence="1" key="2">
    <citation type="journal article" date="2015" name="Data Brief">
        <title>Shoot transcriptome of the giant reed, Arundo donax.</title>
        <authorList>
            <person name="Barrero R.A."/>
            <person name="Guerrero F.D."/>
            <person name="Moolhuijzen P."/>
            <person name="Goolsby J.A."/>
            <person name="Tidwell J."/>
            <person name="Bellgard S.E."/>
            <person name="Bellgard M.I."/>
        </authorList>
    </citation>
    <scope>NUCLEOTIDE SEQUENCE</scope>
    <source>
        <tissue evidence="1">Shoot tissue taken approximately 20 cm above the soil surface</tissue>
    </source>
</reference>